<evidence type="ECO:0000256" key="4">
    <source>
        <dbReference type="SAM" id="MobiDB-lite"/>
    </source>
</evidence>
<feature type="compositionally biased region" description="Basic and acidic residues" evidence="4">
    <location>
        <begin position="20"/>
        <end position="41"/>
    </location>
</feature>
<name>A0A0B1P1Y2_UNCNE</name>
<keyword evidence="7" id="KW-1185">Reference proteome</keyword>
<feature type="compositionally biased region" description="Low complexity" evidence="4">
    <location>
        <begin position="345"/>
        <end position="360"/>
    </location>
</feature>
<reference evidence="6 7" key="1">
    <citation type="journal article" date="2014" name="BMC Genomics">
        <title>Adaptive genomic structural variation in the grape powdery mildew pathogen, Erysiphe necator.</title>
        <authorList>
            <person name="Jones L."/>
            <person name="Riaz S."/>
            <person name="Morales-Cruz A."/>
            <person name="Amrine K.C."/>
            <person name="McGuire B."/>
            <person name="Gubler W.D."/>
            <person name="Walker M.A."/>
            <person name="Cantu D."/>
        </authorList>
    </citation>
    <scope>NUCLEOTIDE SEQUENCE [LARGE SCALE GENOMIC DNA]</scope>
    <source>
        <strain evidence="7">c</strain>
    </source>
</reference>
<dbReference type="SUPFAM" id="SSF55785">
    <property type="entry name" value="PYP-like sensor domain (PAS domain)"/>
    <property type="match status" value="1"/>
</dbReference>
<dbReference type="OMA" id="EFYNTTQ"/>
<keyword evidence="2" id="KW-0288">FMN</keyword>
<dbReference type="EMBL" id="JNVN01002213">
    <property type="protein sequence ID" value="KHJ32273.1"/>
    <property type="molecule type" value="Genomic_DNA"/>
</dbReference>
<dbReference type="PANTHER" id="PTHR47429">
    <property type="entry name" value="PROTEIN TWIN LOV 1"/>
    <property type="match status" value="1"/>
</dbReference>
<feature type="domain" description="PAC" evidence="5">
    <location>
        <begin position="277"/>
        <end position="330"/>
    </location>
</feature>
<dbReference type="InterPro" id="IPR000700">
    <property type="entry name" value="PAS-assoc_C"/>
</dbReference>
<evidence type="ECO:0000313" key="7">
    <source>
        <dbReference type="Proteomes" id="UP000030854"/>
    </source>
</evidence>
<dbReference type="PROSITE" id="PS50113">
    <property type="entry name" value="PAC"/>
    <property type="match status" value="1"/>
</dbReference>
<organism evidence="6 7">
    <name type="scientific">Uncinula necator</name>
    <name type="common">Grape powdery mildew</name>
    <dbReference type="NCBI Taxonomy" id="52586"/>
    <lineage>
        <taxon>Eukaryota</taxon>
        <taxon>Fungi</taxon>
        <taxon>Dikarya</taxon>
        <taxon>Ascomycota</taxon>
        <taxon>Pezizomycotina</taxon>
        <taxon>Leotiomycetes</taxon>
        <taxon>Erysiphales</taxon>
        <taxon>Erysiphaceae</taxon>
        <taxon>Erysiphe</taxon>
    </lineage>
</organism>
<dbReference type="Proteomes" id="UP000030854">
    <property type="component" value="Unassembled WGS sequence"/>
</dbReference>
<sequence>MPFAIEDSPKSKTASISSMVKDDDMEPIKKIIESKSMEQHQLDTPPSEPSDSFDASNFFDLKPPPPPTETQESQVEEIMKRLYSEEHLHYVLGDQSLFQRFLSFLNRYRPNLVPTLTRYMEMRKAMKAVEYANAVARMIQWPSQTDYYKFSRIDAAQTDVRFEDYAIREVNILISEALPAWITYLIVNVVSDCVTRDITGHLLPVIKELVGTLGEVFCISDPSQKENPIIYCSQEFYRTTQYGTSLAINRNCRFLQGPQTDKNTTSRIAKAIANGQETNEILLNYRRDGTPFANLLMVSPLYDDKGIVRYFVGAQVDVTGLILDGLGLESFRCLLQKHSKKVTAPTSRPPSRGRTPSQSGTPTPYSQGNVKKMNESLIKLTDLSMMLSPDESEVVTKNTRPVTPPLPDNESVTSDGCSIRSMLPTNKVPRPIRRIVDSKDSEINNYSITLQRNGQAPARSFPGIYRHYLLVRPYPSLQIIFACPSLRLPGLLRTPLFTKIGGPSSVLSALEEAFRDGVSVTARVLWLPKHGYPANAKARRRWIRCTPLLGSDDSIGVWMVILVPADSEDDVGRPIYDSGYHSLGGPDCLLGLNRYGTGRNSNSDQLFDDNDDLTAIESLVEGRRNSPLDSNSNSSRLRRVTILDHDGDSIHKSESSFGIGSSSENGITSLGRRGTDDRIYGQFLANTTSNSTIIEEEI</sequence>
<protein>
    <recommendedName>
        <fullName evidence="5">PAC domain-containing protein</fullName>
    </recommendedName>
</protein>
<gene>
    <name evidence="6" type="ORF">EV44_g5401</name>
</gene>
<evidence type="ECO:0000256" key="1">
    <source>
        <dbReference type="ARBA" id="ARBA00022630"/>
    </source>
</evidence>
<feature type="region of interest" description="Disordered" evidence="4">
    <location>
        <begin position="339"/>
        <end position="371"/>
    </location>
</feature>
<evidence type="ECO:0000313" key="6">
    <source>
        <dbReference type="EMBL" id="KHJ32273.1"/>
    </source>
</evidence>
<evidence type="ECO:0000259" key="5">
    <source>
        <dbReference type="PROSITE" id="PS50113"/>
    </source>
</evidence>
<dbReference type="InterPro" id="IPR035965">
    <property type="entry name" value="PAS-like_dom_sf"/>
</dbReference>
<feature type="region of interest" description="Disordered" evidence="4">
    <location>
        <begin position="1"/>
        <end position="71"/>
    </location>
</feature>
<dbReference type="HOGENOM" id="CLU_012260_3_0_1"/>
<accession>A0A0B1P1Y2</accession>
<dbReference type="Pfam" id="PF13426">
    <property type="entry name" value="PAS_9"/>
    <property type="match status" value="1"/>
</dbReference>
<evidence type="ECO:0000256" key="2">
    <source>
        <dbReference type="ARBA" id="ARBA00022643"/>
    </source>
</evidence>
<dbReference type="InterPro" id="IPR000014">
    <property type="entry name" value="PAS"/>
</dbReference>
<dbReference type="PANTHER" id="PTHR47429:SF9">
    <property type="entry name" value="PAS DOMAIN-CONTAINING PROTEIN"/>
    <property type="match status" value="1"/>
</dbReference>
<dbReference type="Gene3D" id="3.30.450.20">
    <property type="entry name" value="PAS domain"/>
    <property type="match status" value="1"/>
</dbReference>
<proteinExistence type="predicted"/>
<comment type="caution">
    <text evidence="6">The sequence shown here is derived from an EMBL/GenBank/DDBJ whole genome shotgun (WGS) entry which is preliminary data.</text>
</comment>
<dbReference type="AlphaFoldDB" id="A0A0B1P1Y2"/>
<keyword evidence="3" id="KW-0157">Chromophore</keyword>
<evidence type="ECO:0000256" key="3">
    <source>
        <dbReference type="ARBA" id="ARBA00022991"/>
    </source>
</evidence>
<dbReference type="STRING" id="52586.A0A0B1P1Y2"/>
<dbReference type="GO" id="GO:0005634">
    <property type="term" value="C:nucleus"/>
    <property type="evidence" value="ECO:0007669"/>
    <property type="project" value="TreeGrafter"/>
</dbReference>
<feature type="region of interest" description="Disordered" evidence="4">
    <location>
        <begin position="393"/>
        <end position="418"/>
    </location>
</feature>
<keyword evidence="1" id="KW-0285">Flavoprotein</keyword>